<keyword evidence="5" id="KW-0560">Oxidoreductase</keyword>
<reference evidence="11 12" key="1">
    <citation type="submission" date="2019-07" db="EMBL/GenBank/DDBJ databases">
        <title>Whole genome shotgun sequence of Agrococcus baldri NBRC 103055.</title>
        <authorList>
            <person name="Hosoyama A."/>
            <person name="Uohara A."/>
            <person name="Ohji S."/>
            <person name="Ichikawa N."/>
        </authorList>
    </citation>
    <scope>NUCLEOTIDE SEQUENCE [LARGE SCALE GENOMIC DNA]</scope>
    <source>
        <strain evidence="11 12">NBRC 103055</strain>
    </source>
</reference>
<evidence type="ECO:0000256" key="1">
    <source>
        <dbReference type="ARBA" id="ARBA00001974"/>
    </source>
</evidence>
<feature type="binding site" evidence="9">
    <location>
        <position position="273"/>
    </location>
    <ligand>
        <name>D-dopa</name>
        <dbReference type="ChEBI" id="CHEBI:149689"/>
    </ligand>
</feature>
<name>A0AA87RGJ2_9MICO</name>
<dbReference type="SUPFAM" id="SSF54373">
    <property type="entry name" value="FAD-linked reductases, C-terminal domain"/>
    <property type="match status" value="1"/>
</dbReference>
<evidence type="ECO:0000313" key="11">
    <source>
        <dbReference type="EMBL" id="GEK79990.1"/>
    </source>
</evidence>
<dbReference type="AlphaFoldDB" id="A0AA87RGJ2"/>
<feature type="binding site" evidence="9">
    <location>
        <position position="218"/>
    </location>
    <ligand>
        <name>D-dopa</name>
        <dbReference type="ChEBI" id="CHEBI:149689"/>
    </ligand>
</feature>
<keyword evidence="3" id="KW-0285">Flavoprotein</keyword>
<dbReference type="Pfam" id="PF01266">
    <property type="entry name" value="DAO"/>
    <property type="match status" value="1"/>
</dbReference>
<dbReference type="InterPro" id="IPR023209">
    <property type="entry name" value="DAO"/>
</dbReference>
<evidence type="ECO:0000256" key="6">
    <source>
        <dbReference type="ARBA" id="ARBA00039101"/>
    </source>
</evidence>
<feature type="binding site" evidence="9">
    <location>
        <position position="299"/>
    </location>
    <ligand>
        <name>D-dopa</name>
        <dbReference type="ChEBI" id="CHEBI:149689"/>
    </ligand>
</feature>
<dbReference type="RefSeq" id="WP_146793869.1">
    <property type="nucleotide sequence ID" value="NZ_BJUU01000006.1"/>
</dbReference>
<dbReference type="PANTHER" id="PTHR11530">
    <property type="entry name" value="D-AMINO ACID OXIDASE"/>
    <property type="match status" value="1"/>
</dbReference>
<evidence type="ECO:0000256" key="3">
    <source>
        <dbReference type="ARBA" id="ARBA00022630"/>
    </source>
</evidence>
<evidence type="ECO:0000256" key="2">
    <source>
        <dbReference type="ARBA" id="ARBA00006730"/>
    </source>
</evidence>
<dbReference type="Gene3D" id="3.40.50.720">
    <property type="entry name" value="NAD(P)-binding Rossmann-like Domain"/>
    <property type="match status" value="1"/>
</dbReference>
<comment type="cofactor">
    <cofactor evidence="1 9">
        <name>FAD</name>
        <dbReference type="ChEBI" id="CHEBI:57692"/>
    </cofactor>
</comment>
<evidence type="ECO:0000256" key="5">
    <source>
        <dbReference type="ARBA" id="ARBA00023002"/>
    </source>
</evidence>
<keyword evidence="4 9" id="KW-0274">FAD</keyword>
<sequence>MSERIAVVGAGVIGLSIAHELALSGDAAHGREVTVLSDLDPLATTSAAAGAIWFPYAAERSPAVDRMLEASLRRFTAIAGDAEAGVDLRSGLIIERTPEPDRSWTQWVEARPADAAELPPGTTGMRTRVPLATQTEYLPWLQAQCRALGVRFVQREVDDADALARDFDVAVVAAGVRSGALLGDDDTMVPIRGQVVRVANPGFWEFRIDDGDATALTYVLPRRDCLVLGGTHEVGEISLEPDPEIEAGILARAAALVPQVAGAQILSRAVGLRPARDRLRIEEVPGRALRVIAAYGHGGSGMTLSWGTAEAVRALVAS</sequence>
<dbReference type="GO" id="GO:0003884">
    <property type="term" value="F:D-amino-acid oxidase activity"/>
    <property type="evidence" value="ECO:0007669"/>
    <property type="project" value="UniProtKB-EC"/>
</dbReference>
<feature type="binding site" evidence="9">
    <location>
        <begin position="298"/>
        <end position="303"/>
    </location>
    <ligand>
        <name>FAD</name>
        <dbReference type="ChEBI" id="CHEBI:57692"/>
    </ligand>
</feature>
<comment type="catalytic activity">
    <reaction evidence="8">
        <text>a D-alpha-amino acid + O2 + H2O = a 2-oxocarboxylate + H2O2 + NH4(+)</text>
        <dbReference type="Rhea" id="RHEA:21816"/>
        <dbReference type="ChEBI" id="CHEBI:15377"/>
        <dbReference type="ChEBI" id="CHEBI:15379"/>
        <dbReference type="ChEBI" id="CHEBI:16240"/>
        <dbReference type="ChEBI" id="CHEBI:28938"/>
        <dbReference type="ChEBI" id="CHEBI:35179"/>
        <dbReference type="ChEBI" id="CHEBI:59871"/>
        <dbReference type="EC" id="1.4.3.3"/>
    </reaction>
    <physiologicalReaction direction="left-to-right" evidence="8">
        <dbReference type="Rhea" id="RHEA:21817"/>
    </physiologicalReaction>
</comment>
<dbReference type="SUPFAM" id="SSF51971">
    <property type="entry name" value="Nucleotide-binding domain"/>
    <property type="match status" value="1"/>
</dbReference>
<protein>
    <recommendedName>
        <fullName evidence="7">D-amino-acid oxidase</fullName>
        <ecNumber evidence="6">1.4.3.3</ecNumber>
    </recommendedName>
</protein>
<feature type="binding site" evidence="9">
    <location>
        <begin position="45"/>
        <end position="46"/>
    </location>
    <ligand>
        <name>FAD</name>
        <dbReference type="ChEBI" id="CHEBI:57692"/>
    </ligand>
</feature>
<feature type="binding site" evidence="9">
    <location>
        <position position="157"/>
    </location>
    <ligand>
        <name>FAD</name>
        <dbReference type="ChEBI" id="CHEBI:57692"/>
    </ligand>
</feature>
<feature type="domain" description="FAD dependent oxidoreductase" evidence="10">
    <location>
        <begin position="4"/>
        <end position="313"/>
    </location>
</feature>
<evidence type="ECO:0000313" key="12">
    <source>
        <dbReference type="Proteomes" id="UP000321749"/>
    </source>
</evidence>
<dbReference type="GO" id="GO:0071949">
    <property type="term" value="F:FAD binding"/>
    <property type="evidence" value="ECO:0007669"/>
    <property type="project" value="InterPro"/>
</dbReference>
<organism evidence="11 12">
    <name type="scientific">Agrococcus baldri</name>
    <dbReference type="NCBI Taxonomy" id="153730"/>
    <lineage>
        <taxon>Bacteria</taxon>
        <taxon>Bacillati</taxon>
        <taxon>Actinomycetota</taxon>
        <taxon>Actinomycetes</taxon>
        <taxon>Micrococcales</taxon>
        <taxon>Microbacteriaceae</taxon>
        <taxon>Agrococcus</taxon>
    </lineage>
</organism>
<dbReference type="PIRSF" id="PIRSF000189">
    <property type="entry name" value="D-aa_oxidase"/>
    <property type="match status" value="1"/>
</dbReference>
<evidence type="ECO:0000256" key="7">
    <source>
        <dbReference type="ARBA" id="ARBA00039751"/>
    </source>
</evidence>
<accession>A0AA87RGJ2</accession>
<dbReference type="EMBL" id="BJUU01000006">
    <property type="protein sequence ID" value="GEK79990.1"/>
    <property type="molecule type" value="Genomic_DNA"/>
</dbReference>
<gene>
    <name evidence="11" type="ORF">ABA31_13410</name>
</gene>
<evidence type="ECO:0000259" key="10">
    <source>
        <dbReference type="Pfam" id="PF01266"/>
    </source>
</evidence>
<dbReference type="PANTHER" id="PTHR11530:SF11">
    <property type="entry name" value="D-ASPARTATE OXIDASE"/>
    <property type="match status" value="1"/>
</dbReference>
<comment type="similarity">
    <text evidence="2">Belongs to the DAMOX/DASOX family.</text>
</comment>
<comment type="caution">
    <text evidence="11">The sequence shown here is derived from an EMBL/GenBank/DDBJ whole genome shotgun (WGS) entry which is preliminary data.</text>
</comment>
<evidence type="ECO:0000256" key="9">
    <source>
        <dbReference type="PIRSR" id="PIRSR000189-1"/>
    </source>
</evidence>
<evidence type="ECO:0000256" key="8">
    <source>
        <dbReference type="ARBA" id="ARBA00049547"/>
    </source>
</evidence>
<dbReference type="GO" id="GO:0005737">
    <property type="term" value="C:cytoplasm"/>
    <property type="evidence" value="ECO:0007669"/>
    <property type="project" value="TreeGrafter"/>
</dbReference>
<evidence type="ECO:0000256" key="4">
    <source>
        <dbReference type="ARBA" id="ARBA00022827"/>
    </source>
</evidence>
<dbReference type="Proteomes" id="UP000321749">
    <property type="component" value="Unassembled WGS sequence"/>
</dbReference>
<dbReference type="EC" id="1.4.3.3" evidence="6"/>
<proteinExistence type="inferred from homology"/>
<dbReference type="InterPro" id="IPR006076">
    <property type="entry name" value="FAD-dep_OxRdtase"/>
</dbReference>
<dbReference type="GO" id="GO:0019478">
    <property type="term" value="P:D-amino acid catabolic process"/>
    <property type="evidence" value="ECO:0007669"/>
    <property type="project" value="TreeGrafter"/>
</dbReference>
<keyword evidence="12" id="KW-1185">Reference proteome</keyword>
<dbReference type="Gene3D" id="3.30.9.10">
    <property type="entry name" value="D-Amino Acid Oxidase, subunit A, domain 2"/>
    <property type="match status" value="1"/>
</dbReference>